<dbReference type="PANTHER" id="PTHR42951:SF22">
    <property type="entry name" value="METALLO BETA-LACTAMASE SUPERFAMILY LIPOPROTEIN"/>
    <property type="match status" value="1"/>
</dbReference>
<dbReference type="InterPro" id="IPR001279">
    <property type="entry name" value="Metallo-B-lactamas"/>
</dbReference>
<feature type="compositionally biased region" description="Basic and acidic residues" evidence="1">
    <location>
        <begin position="266"/>
        <end position="277"/>
    </location>
</feature>
<proteinExistence type="predicted"/>
<keyword evidence="4" id="KW-1185">Reference proteome</keyword>
<dbReference type="SMART" id="SM00849">
    <property type="entry name" value="Lactamase_B"/>
    <property type="match status" value="1"/>
</dbReference>
<protein>
    <submittedName>
        <fullName evidence="3">MBL fold metallo-hydrolase</fullName>
        <ecNumber evidence="3">3.-.-.-</ecNumber>
    </submittedName>
</protein>
<sequence length="286" mass="30329">MLTRIADGVSVHTSECLETNSIVVDDGAAALVIDPGLTNAELIDLAANVRALGLEVVAGFATHPDWDHALWHPSLGEAPRYGTARAAAVLDALRGDPDWRAHVTEGLPPEIAHDVPLDLFGMLIGLPAGASTVPWDGPLTRILEHQGHAQGHAALLIEERRVLVAGDMLSDVLVPMPDLDGDAPDPLQDYLDGLQLLEQAALDADFVVPGHGSPGDAGELRARIVADRAYVEGLRDGGMISDPRITEPKAGWEWVLYVHEGNVERAARARSDRRKGPDSAPSGANG</sequence>
<evidence type="ECO:0000313" key="4">
    <source>
        <dbReference type="Proteomes" id="UP001610861"/>
    </source>
</evidence>
<dbReference type="Proteomes" id="UP001610861">
    <property type="component" value="Unassembled WGS sequence"/>
</dbReference>
<evidence type="ECO:0000313" key="3">
    <source>
        <dbReference type="EMBL" id="MFH8249319.1"/>
    </source>
</evidence>
<dbReference type="GO" id="GO:0016787">
    <property type="term" value="F:hydrolase activity"/>
    <property type="evidence" value="ECO:0007669"/>
    <property type="project" value="UniProtKB-KW"/>
</dbReference>
<dbReference type="Pfam" id="PF00753">
    <property type="entry name" value="Lactamase_B"/>
    <property type="match status" value="1"/>
</dbReference>
<organism evidence="3 4">
    <name type="scientific">Microbacterium alkaliflavum</name>
    <dbReference type="NCBI Taxonomy" id="3248839"/>
    <lineage>
        <taxon>Bacteria</taxon>
        <taxon>Bacillati</taxon>
        <taxon>Actinomycetota</taxon>
        <taxon>Actinomycetes</taxon>
        <taxon>Micrococcales</taxon>
        <taxon>Microbacteriaceae</taxon>
        <taxon>Microbacterium</taxon>
    </lineage>
</organism>
<keyword evidence="3" id="KW-0378">Hydrolase</keyword>
<reference evidence="3 4" key="1">
    <citation type="submission" date="2024-09" db="EMBL/GenBank/DDBJ databases">
        <authorList>
            <person name="Pan X."/>
        </authorList>
    </citation>
    <scope>NUCLEOTIDE SEQUENCE [LARGE SCALE GENOMIC DNA]</scope>
    <source>
        <strain evidence="3 4">B2969</strain>
    </source>
</reference>
<dbReference type="EMBL" id="JBIQWL010000001">
    <property type="protein sequence ID" value="MFH8249319.1"/>
    <property type="molecule type" value="Genomic_DNA"/>
</dbReference>
<evidence type="ECO:0000256" key="1">
    <source>
        <dbReference type="SAM" id="MobiDB-lite"/>
    </source>
</evidence>
<feature type="region of interest" description="Disordered" evidence="1">
    <location>
        <begin position="266"/>
        <end position="286"/>
    </location>
</feature>
<feature type="domain" description="Metallo-beta-lactamase" evidence="2">
    <location>
        <begin position="18"/>
        <end position="211"/>
    </location>
</feature>
<evidence type="ECO:0000259" key="2">
    <source>
        <dbReference type="SMART" id="SM00849"/>
    </source>
</evidence>
<dbReference type="InterPro" id="IPR036866">
    <property type="entry name" value="RibonucZ/Hydroxyglut_hydro"/>
</dbReference>
<gene>
    <name evidence="3" type="ORF">ACH3VR_02990</name>
</gene>
<comment type="caution">
    <text evidence="3">The sequence shown here is derived from an EMBL/GenBank/DDBJ whole genome shotgun (WGS) entry which is preliminary data.</text>
</comment>
<name>A0ABW7Q3B6_9MICO</name>
<dbReference type="Gene3D" id="3.60.15.10">
    <property type="entry name" value="Ribonuclease Z/Hydroxyacylglutathione hydrolase-like"/>
    <property type="match status" value="1"/>
</dbReference>
<dbReference type="RefSeq" id="WP_396639261.1">
    <property type="nucleotide sequence ID" value="NZ_JBIQWL010000001.1"/>
</dbReference>
<dbReference type="InterPro" id="IPR050855">
    <property type="entry name" value="NDM-1-like"/>
</dbReference>
<dbReference type="EC" id="3.-.-.-" evidence="3"/>
<dbReference type="SUPFAM" id="SSF56281">
    <property type="entry name" value="Metallo-hydrolase/oxidoreductase"/>
    <property type="match status" value="1"/>
</dbReference>
<dbReference type="PANTHER" id="PTHR42951">
    <property type="entry name" value="METALLO-BETA-LACTAMASE DOMAIN-CONTAINING"/>
    <property type="match status" value="1"/>
</dbReference>
<accession>A0ABW7Q3B6</accession>